<gene>
    <name evidence="2" type="ordered locus">MCJ_007150</name>
</gene>
<reference evidence="3" key="1">
    <citation type="journal article" date="2009" name="BMC Bioinformatics">
        <title>The Mycoplasma conjunctivae genome sequencing, annotation and analysis.</title>
        <authorList>
            <person name="Calderon-Copete S.P."/>
            <person name="Wigger G."/>
            <person name="Wunderlin C."/>
            <person name="Schmidheini T."/>
            <person name="Frey J."/>
            <person name="Quail M.A."/>
            <person name="Falquet L."/>
        </authorList>
    </citation>
    <scope>NUCLEOTIDE SEQUENCE [LARGE SCALE GENOMIC DNA]</scope>
    <source>
        <strain evidence="3">ATCC 25834 / NCTC 10147 / HRC/581</strain>
    </source>
</reference>
<evidence type="ECO:0000259" key="1">
    <source>
        <dbReference type="PROSITE" id="PS50126"/>
    </source>
</evidence>
<keyword evidence="3" id="KW-1185">Reference proteome</keyword>
<dbReference type="EMBL" id="FM864216">
    <property type="protein sequence ID" value="CAT05399.1"/>
    <property type="molecule type" value="Genomic_DNA"/>
</dbReference>
<dbReference type="AlphaFoldDB" id="C5J7D6"/>
<proteinExistence type="predicted"/>
<evidence type="ECO:0000313" key="3">
    <source>
        <dbReference type="Proteomes" id="UP000001491"/>
    </source>
</evidence>
<dbReference type="Proteomes" id="UP000001491">
    <property type="component" value="Chromosome"/>
</dbReference>
<dbReference type="KEGG" id="mco:MCJ_007150"/>
<sequence length="91" mass="10569">MPNGYQGVVFLTKEQLESSKPIEEFYQVGQKIQLKILTIDTKKLKASLVDKSFSKKLVVKKTEFCATQKDFVNLKQKAEEQLNEFKVKNRE</sequence>
<dbReference type="HOGENOM" id="CLU_169623_0_0_14"/>
<dbReference type="PROSITE" id="PS50126">
    <property type="entry name" value="S1"/>
    <property type="match status" value="1"/>
</dbReference>
<dbReference type="GO" id="GO:0003676">
    <property type="term" value="F:nucleic acid binding"/>
    <property type="evidence" value="ECO:0007669"/>
    <property type="project" value="InterPro"/>
</dbReference>
<name>C5J7D6_MESCH</name>
<protein>
    <recommendedName>
        <fullName evidence="1">S1 motif domain-containing protein</fullName>
    </recommendedName>
</protein>
<accession>C5J7D6</accession>
<dbReference type="InterPro" id="IPR003029">
    <property type="entry name" value="S1_domain"/>
</dbReference>
<feature type="domain" description="S1 motif" evidence="1">
    <location>
        <begin position="1"/>
        <end position="51"/>
    </location>
</feature>
<evidence type="ECO:0000313" key="2">
    <source>
        <dbReference type="EMBL" id="CAT05399.1"/>
    </source>
</evidence>
<organism evidence="2 3">
    <name type="scientific">Mesomycoplasma conjunctivae (strain ATCC 25834 / NCTC 10147 / HRC/581)</name>
    <name type="common">Mycoplasma conjunctivae</name>
    <dbReference type="NCBI Taxonomy" id="572263"/>
    <lineage>
        <taxon>Bacteria</taxon>
        <taxon>Bacillati</taxon>
        <taxon>Mycoplasmatota</taxon>
        <taxon>Mycoplasmoidales</taxon>
        <taxon>Metamycoplasmataceae</taxon>
        <taxon>Mesomycoplasma</taxon>
    </lineage>
</organism>